<dbReference type="Pfam" id="PF13030">
    <property type="entry name" value="DUF3891"/>
    <property type="match status" value="1"/>
</dbReference>
<dbReference type="InterPro" id="IPR024992">
    <property type="entry name" value="DUF3891"/>
</dbReference>
<sequence>MIVYERGEKFVMVAQHHHALASGEIARRWRERYFIGKDKREDVLYGISQHDRGWIDLDNTPFWNDADKRPYSFVEFPLVPKLSFYRKGVDEVEETSPYGALLCSMHYVSFFDGTSEETALSYVRDEQARQRRLRERLGIGEEEAAVLHFHFTLLQFCDNLSLYICIQEPGIAKEQEISWYRNGFPQRFTFNGEEKISARWLDRKTVQLTSFPFEEEFEVSVPLKEVTKKEVEQLGIAKAYSQTGWVERNISFTYQ</sequence>
<dbReference type="Proteomes" id="UP000321157">
    <property type="component" value="Unassembled WGS sequence"/>
</dbReference>
<dbReference type="AlphaFoldDB" id="A0A511V823"/>
<dbReference type="GO" id="GO:0008168">
    <property type="term" value="F:methyltransferase activity"/>
    <property type="evidence" value="ECO:0007669"/>
    <property type="project" value="UniProtKB-KW"/>
</dbReference>
<evidence type="ECO:0000313" key="2">
    <source>
        <dbReference type="Proteomes" id="UP000321157"/>
    </source>
</evidence>
<dbReference type="EMBL" id="BJXX01000039">
    <property type="protein sequence ID" value="GEN33342.1"/>
    <property type="molecule type" value="Genomic_DNA"/>
</dbReference>
<protein>
    <submittedName>
        <fullName evidence="1">Serine hydroxymethyltransferase</fullName>
    </submittedName>
</protein>
<keyword evidence="1" id="KW-0808">Transferase</keyword>
<name>A0A511V823_9BACL</name>
<reference evidence="1 2" key="1">
    <citation type="submission" date="2019-07" db="EMBL/GenBank/DDBJ databases">
        <title>Whole genome shotgun sequence of Aneurinibacillus danicus NBRC 102444.</title>
        <authorList>
            <person name="Hosoyama A."/>
            <person name="Uohara A."/>
            <person name="Ohji S."/>
            <person name="Ichikawa N."/>
        </authorList>
    </citation>
    <scope>NUCLEOTIDE SEQUENCE [LARGE SCALE GENOMIC DNA]</scope>
    <source>
        <strain evidence="1 2">NBRC 102444</strain>
    </source>
</reference>
<gene>
    <name evidence="1" type="ORF">ADA01nite_08020</name>
</gene>
<comment type="caution">
    <text evidence="1">The sequence shown here is derived from an EMBL/GenBank/DDBJ whole genome shotgun (WGS) entry which is preliminary data.</text>
</comment>
<keyword evidence="2" id="KW-1185">Reference proteome</keyword>
<dbReference type="GO" id="GO:0032259">
    <property type="term" value="P:methylation"/>
    <property type="evidence" value="ECO:0007669"/>
    <property type="project" value="UniProtKB-KW"/>
</dbReference>
<keyword evidence="1" id="KW-0489">Methyltransferase</keyword>
<organism evidence="1 2">
    <name type="scientific">Aneurinibacillus danicus</name>
    <dbReference type="NCBI Taxonomy" id="267746"/>
    <lineage>
        <taxon>Bacteria</taxon>
        <taxon>Bacillati</taxon>
        <taxon>Bacillota</taxon>
        <taxon>Bacilli</taxon>
        <taxon>Bacillales</taxon>
        <taxon>Paenibacillaceae</taxon>
        <taxon>Aneurinibacillus group</taxon>
        <taxon>Aneurinibacillus</taxon>
    </lineage>
</organism>
<proteinExistence type="predicted"/>
<accession>A0A511V823</accession>
<evidence type="ECO:0000313" key="1">
    <source>
        <dbReference type="EMBL" id="GEN33342.1"/>
    </source>
</evidence>